<keyword evidence="2" id="KW-1185">Reference proteome</keyword>
<evidence type="ECO:0000313" key="2">
    <source>
        <dbReference type="Proteomes" id="UP000605253"/>
    </source>
</evidence>
<dbReference type="Proteomes" id="UP000605253">
    <property type="component" value="Unassembled WGS sequence"/>
</dbReference>
<dbReference type="InterPro" id="IPR029063">
    <property type="entry name" value="SAM-dependent_MTases_sf"/>
</dbReference>
<evidence type="ECO:0000313" key="1">
    <source>
        <dbReference type="EMBL" id="GGG00025.1"/>
    </source>
</evidence>
<dbReference type="SUPFAM" id="SSF53335">
    <property type="entry name" value="S-adenosyl-L-methionine-dependent methyltransferases"/>
    <property type="match status" value="1"/>
</dbReference>
<dbReference type="Gene3D" id="3.40.50.150">
    <property type="entry name" value="Vaccinia Virus protein VP39"/>
    <property type="match status" value="1"/>
</dbReference>
<dbReference type="AlphaFoldDB" id="A0A917FRP2"/>
<dbReference type="EMBL" id="BMEO01000011">
    <property type="protein sequence ID" value="GGG00025.1"/>
    <property type="molecule type" value="Genomic_DNA"/>
</dbReference>
<evidence type="ECO:0008006" key="3">
    <source>
        <dbReference type="Google" id="ProtNLM"/>
    </source>
</evidence>
<organism evidence="1 2">
    <name type="scientific">Marinicella pacifica</name>
    <dbReference type="NCBI Taxonomy" id="1171543"/>
    <lineage>
        <taxon>Bacteria</taxon>
        <taxon>Pseudomonadati</taxon>
        <taxon>Pseudomonadota</taxon>
        <taxon>Gammaproteobacteria</taxon>
        <taxon>Lysobacterales</taxon>
        <taxon>Marinicellaceae</taxon>
        <taxon>Marinicella</taxon>
    </lineage>
</organism>
<reference evidence="1" key="1">
    <citation type="journal article" date="2014" name="Int. J. Syst. Evol. Microbiol.">
        <title>Complete genome sequence of Corynebacterium casei LMG S-19264T (=DSM 44701T), isolated from a smear-ripened cheese.</title>
        <authorList>
            <consortium name="US DOE Joint Genome Institute (JGI-PGF)"/>
            <person name="Walter F."/>
            <person name="Albersmeier A."/>
            <person name="Kalinowski J."/>
            <person name="Ruckert C."/>
        </authorList>
    </citation>
    <scope>NUCLEOTIDE SEQUENCE</scope>
    <source>
        <strain evidence="1">CGMCC 1.12181</strain>
    </source>
</reference>
<gene>
    <name evidence="1" type="ORF">GCM10011365_21570</name>
</gene>
<dbReference type="RefSeq" id="WP_188365759.1">
    <property type="nucleotide sequence ID" value="NZ_BAABJF010000024.1"/>
</dbReference>
<accession>A0A917FRP2</accession>
<dbReference type="Gene3D" id="2.20.25.110">
    <property type="entry name" value="S-adenosyl-L-methionine-dependent methyltransferases"/>
    <property type="match status" value="1"/>
</dbReference>
<reference evidence="1" key="2">
    <citation type="submission" date="2020-09" db="EMBL/GenBank/DDBJ databases">
        <authorList>
            <person name="Sun Q."/>
            <person name="Zhou Y."/>
        </authorList>
    </citation>
    <scope>NUCLEOTIDE SEQUENCE</scope>
    <source>
        <strain evidence="1">CGMCC 1.12181</strain>
    </source>
</reference>
<comment type="caution">
    <text evidence="1">The sequence shown here is derived from an EMBL/GenBank/DDBJ whole genome shotgun (WGS) entry which is preliminary data.</text>
</comment>
<dbReference type="PANTHER" id="PTHR37211">
    <property type="entry name" value="EXPRESSED PROTEIN"/>
    <property type="match status" value="1"/>
</dbReference>
<sequence length="258" mass="29660">MDKHAYYQQAVQCVEAEIDFVSETFRQLRGRSAITLREDFCGTAQTTCEWIKRGDAHKGYAVDFDPLVLQWGERHNVSALNAEQQQRINLINADVLQVQTPAMDMVLAMNFSYFIFMGRGEMLDYFNSVHRSLAGDGVFFLDAFGGYEAAKELTEERDCDGFTYIWEQSSFNPITAEMQCYIHFETDEGVRMDRAFDYRWRLWTLPEITELLREAGFSEVDVYWEGTDEETGEGNDIYTASTEGTADAGWVCYIVAQK</sequence>
<protein>
    <recommendedName>
        <fullName evidence="3">Methyltransferase family protein</fullName>
    </recommendedName>
</protein>
<proteinExistence type="predicted"/>
<name>A0A917FRP2_9GAMM</name>
<dbReference type="PANTHER" id="PTHR37211:SF1">
    <property type="entry name" value="EXPRESSED PROTEIN"/>
    <property type="match status" value="1"/>
</dbReference>